<dbReference type="AlphaFoldDB" id="A0A518DMM1"/>
<protein>
    <submittedName>
        <fullName evidence="1">Uncharacterized protein</fullName>
    </submittedName>
</protein>
<name>A0A518DMM1_9BACT</name>
<organism evidence="1 2">
    <name type="scientific">Lignipirellula cremea</name>
    <dbReference type="NCBI Taxonomy" id="2528010"/>
    <lineage>
        <taxon>Bacteria</taxon>
        <taxon>Pseudomonadati</taxon>
        <taxon>Planctomycetota</taxon>
        <taxon>Planctomycetia</taxon>
        <taxon>Pirellulales</taxon>
        <taxon>Pirellulaceae</taxon>
        <taxon>Lignipirellula</taxon>
    </lineage>
</organism>
<dbReference type="KEGG" id="lcre:Pla8534_08650"/>
<dbReference type="EMBL" id="CP036433">
    <property type="protein sequence ID" value="QDU93086.1"/>
    <property type="molecule type" value="Genomic_DNA"/>
</dbReference>
<accession>A0A518DMM1</accession>
<reference evidence="1 2" key="1">
    <citation type="submission" date="2019-02" db="EMBL/GenBank/DDBJ databases">
        <title>Deep-cultivation of Planctomycetes and their phenomic and genomic characterization uncovers novel biology.</title>
        <authorList>
            <person name="Wiegand S."/>
            <person name="Jogler M."/>
            <person name="Boedeker C."/>
            <person name="Pinto D."/>
            <person name="Vollmers J."/>
            <person name="Rivas-Marin E."/>
            <person name="Kohn T."/>
            <person name="Peeters S.H."/>
            <person name="Heuer A."/>
            <person name="Rast P."/>
            <person name="Oberbeckmann S."/>
            <person name="Bunk B."/>
            <person name="Jeske O."/>
            <person name="Meyerdierks A."/>
            <person name="Storesund J.E."/>
            <person name="Kallscheuer N."/>
            <person name="Luecker S."/>
            <person name="Lage O.M."/>
            <person name="Pohl T."/>
            <person name="Merkel B.J."/>
            <person name="Hornburger P."/>
            <person name="Mueller R.-W."/>
            <person name="Bruemmer F."/>
            <person name="Labrenz M."/>
            <person name="Spormann A.M."/>
            <person name="Op den Camp H."/>
            <person name="Overmann J."/>
            <person name="Amann R."/>
            <person name="Jetten M.S.M."/>
            <person name="Mascher T."/>
            <person name="Medema M.H."/>
            <person name="Devos D.P."/>
            <person name="Kaster A.-K."/>
            <person name="Ovreas L."/>
            <person name="Rohde M."/>
            <person name="Galperin M.Y."/>
            <person name="Jogler C."/>
        </authorList>
    </citation>
    <scope>NUCLEOTIDE SEQUENCE [LARGE SCALE GENOMIC DNA]</scope>
    <source>
        <strain evidence="1 2">Pla85_3_4</strain>
    </source>
</reference>
<evidence type="ECO:0000313" key="2">
    <source>
        <dbReference type="Proteomes" id="UP000317648"/>
    </source>
</evidence>
<keyword evidence="2" id="KW-1185">Reference proteome</keyword>
<proteinExistence type="predicted"/>
<evidence type="ECO:0000313" key="1">
    <source>
        <dbReference type="EMBL" id="QDU93086.1"/>
    </source>
</evidence>
<gene>
    <name evidence="1" type="ORF">Pla8534_08650</name>
</gene>
<dbReference type="RefSeq" id="WP_145049585.1">
    <property type="nucleotide sequence ID" value="NZ_CP036433.1"/>
</dbReference>
<sequence length="193" mass="21808">MTETMHLFGIVRHVENPRIESGTFRFAPASIELHGQTWITLTDLPKSRPGHALLSASPNAPYFRGRLQKLFDFQQSPDNLECESWFDGKTCADRMMLNTTFVAETIQSGTLIQIPFVCTEQFGDGAICHGGLPERNTDRRLQLTSLMTTAFVDLLLASDHVDDYHDFAVTFGLRFEFGIRNGIPYNTLLKAHR</sequence>
<dbReference type="Proteomes" id="UP000317648">
    <property type="component" value="Chromosome"/>
</dbReference>